<accession>A0A0B6TDU9</accession>
<sequence length="387" mass="42748">MRGDLVRVNAGELSVLSAKPRFEIYLALIIVGVSLLFPGAGYRDALFQLVFVSVILVAQHFPLAVFVPIPVASIIWASGYVDQWQLAPIIVYVAVHVISFRVGVMAAVVVSCEWIILAYIISVQSFELEAWFYSLILESFLLAFLIFIGKNRRNRIFEEYQAREERKQAEEKLFENLNQYLHDSIARKLTMMTILADRIHSEIDASPEHDRIAEVAELGRSALMDLEELMREMKAGTTGHLSSSDGMWSPEPLSQAVQSAMVSLGDMGFNVVFSGNTDPGPLASSVENALTLSFQEAVVNMVKYAPARSRVHIEMLSRDDELGLVLANTVERGDSGQMGEFSNRLGLPSVSRRLEGVGGRIAVTSTPGSWSIDLAVPVEINRDEGNV</sequence>
<evidence type="ECO:0000256" key="4">
    <source>
        <dbReference type="SAM" id="Phobius"/>
    </source>
</evidence>
<keyword evidence="4" id="KW-0812">Transmembrane</keyword>
<dbReference type="RefSeq" id="WP_156971814.1">
    <property type="nucleotide sequence ID" value="NZ_CP007790.1"/>
</dbReference>
<dbReference type="EMBL" id="CP007790">
    <property type="protein sequence ID" value="AJK68107.1"/>
    <property type="molecule type" value="Genomic_DNA"/>
</dbReference>
<evidence type="ECO:0000256" key="3">
    <source>
        <dbReference type="ARBA" id="ARBA00023012"/>
    </source>
</evidence>
<dbReference type="Proteomes" id="UP000031928">
    <property type="component" value="Chromosome"/>
</dbReference>
<evidence type="ECO:0000313" key="6">
    <source>
        <dbReference type="Proteomes" id="UP000031928"/>
    </source>
</evidence>
<keyword evidence="3" id="KW-0902">Two-component regulatory system</keyword>
<dbReference type="STRING" id="1224162.B840_02395"/>
<evidence type="ECO:0000313" key="5">
    <source>
        <dbReference type="EMBL" id="AJK68107.1"/>
    </source>
</evidence>
<keyword evidence="4" id="KW-1133">Transmembrane helix</keyword>
<feature type="transmembrane region" description="Helical" evidence="4">
    <location>
        <begin position="89"/>
        <end position="110"/>
    </location>
</feature>
<keyword evidence="6" id="KW-1185">Reference proteome</keyword>
<dbReference type="InterPro" id="IPR036890">
    <property type="entry name" value="HATPase_C_sf"/>
</dbReference>
<dbReference type="GO" id="GO:0000160">
    <property type="term" value="P:phosphorelay signal transduction system"/>
    <property type="evidence" value="ECO:0007669"/>
    <property type="project" value="UniProtKB-KW"/>
</dbReference>
<dbReference type="HOGENOM" id="CLU_713127_0_0_11"/>
<dbReference type="OrthoDB" id="4428186at2"/>
<organism evidence="5 6">
    <name type="scientific">Corynebacterium marinum DSM 44953</name>
    <dbReference type="NCBI Taxonomy" id="1224162"/>
    <lineage>
        <taxon>Bacteria</taxon>
        <taxon>Bacillati</taxon>
        <taxon>Actinomycetota</taxon>
        <taxon>Actinomycetes</taxon>
        <taxon>Mycobacteriales</taxon>
        <taxon>Corynebacteriaceae</taxon>
        <taxon>Corynebacterium</taxon>
    </lineage>
</organism>
<keyword evidence="4" id="KW-0472">Membrane</keyword>
<reference evidence="5 6" key="1">
    <citation type="submission" date="2014-05" db="EMBL/GenBank/DDBJ databases">
        <title>Complete genome sequence of Corynebacterium marinum DSM 44953.</title>
        <authorList>
            <person name="Schaffert L."/>
            <person name="Albersmeier A."/>
            <person name="Kalinowski J."/>
            <person name="Ruckert C."/>
        </authorList>
    </citation>
    <scope>NUCLEOTIDE SEQUENCE [LARGE SCALE GENOMIC DNA]</scope>
    <source>
        <strain evidence="5 6">DSM 44953</strain>
    </source>
</reference>
<keyword evidence="2" id="KW-0418">Kinase</keyword>
<evidence type="ECO:0000256" key="2">
    <source>
        <dbReference type="ARBA" id="ARBA00022777"/>
    </source>
</evidence>
<dbReference type="PANTHER" id="PTHR24421:SF61">
    <property type="entry name" value="OXYGEN SENSOR HISTIDINE KINASE NREB"/>
    <property type="match status" value="1"/>
</dbReference>
<gene>
    <name evidence="5" type="ORF">B840_02395</name>
</gene>
<protein>
    <submittedName>
        <fullName evidence="5">Uncharacterized protein</fullName>
    </submittedName>
</protein>
<dbReference type="GO" id="GO:0016301">
    <property type="term" value="F:kinase activity"/>
    <property type="evidence" value="ECO:0007669"/>
    <property type="project" value="UniProtKB-KW"/>
</dbReference>
<dbReference type="InterPro" id="IPR050482">
    <property type="entry name" value="Sensor_HK_TwoCompSys"/>
</dbReference>
<evidence type="ECO:0000256" key="1">
    <source>
        <dbReference type="ARBA" id="ARBA00022679"/>
    </source>
</evidence>
<dbReference type="AlphaFoldDB" id="A0A0B6TDU9"/>
<dbReference type="PANTHER" id="PTHR24421">
    <property type="entry name" value="NITRATE/NITRITE SENSOR PROTEIN NARX-RELATED"/>
    <property type="match status" value="1"/>
</dbReference>
<name>A0A0B6TDU9_9CORY</name>
<feature type="transmembrane region" description="Helical" evidence="4">
    <location>
        <begin position="130"/>
        <end position="148"/>
    </location>
</feature>
<feature type="transmembrane region" description="Helical" evidence="4">
    <location>
        <begin position="46"/>
        <end position="77"/>
    </location>
</feature>
<dbReference type="KEGG" id="cmq:B840_02395"/>
<dbReference type="SUPFAM" id="SSF55874">
    <property type="entry name" value="ATPase domain of HSP90 chaperone/DNA topoisomerase II/histidine kinase"/>
    <property type="match status" value="1"/>
</dbReference>
<dbReference type="Gene3D" id="3.30.565.10">
    <property type="entry name" value="Histidine kinase-like ATPase, C-terminal domain"/>
    <property type="match status" value="1"/>
</dbReference>
<proteinExistence type="predicted"/>
<keyword evidence="1" id="KW-0808">Transferase</keyword>
<feature type="transmembrane region" description="Helical" evidence="4">
    <location>
        <begin position="22"/>
        <end position="40"/>
    </location>
</feature>